<sequence>MDPHMEVMYSTMGWTEEPYETVSLQGLDAILRLPRVKVLTAMLTMGNFAPAPEASHTICSRQAPTDGAYIPVNADPPAVGRACYGQKAKVIVKRVRQFFEQLKLHLGSEAKGTIFNNTAEITALACGVSVRTVTNVGKRNDFVHDLIPRAAKIPHHGRKLLRETTVRRHGEKWGEIVRHLIHDKLKQEVHVTVEDLQMELHELYPSFNLSCSTLRRLMHGLGFSYRINKGQPYIFERLDIVRKRELYLRNIANARSQGHCLVFMDETWVFESMTTKRGWNDNNISRFAPEAVLQEYSAGKTAAKSRGRRGIVIGAITDEGVVPGCTRVIVSGHRSSEEDMNHATFEGWLRECIPHMQSFAEGRPVSLILDNAPYHSRLLEKIPNKSSTKAQIEDYLRSKGVEVPVDSTKAALLEELNDFIASRGGVAALRRYATEAICAESIHMFIKSSIPLNLRQICATVKTANMC</sequence>
<protein>
    <recommendedName>
        <fullName evidence="3">Tc1-like transposase DDE domain-containing protein</fullName>
    </recommendedName>
</protein>
<dbReference type="Proteomes" id="UP000024635">
    <property type="component" value="Unassembled WGS sequence"/>
</dbReference>
<reference evidence="2" key="1">
    <citation type="journal article" date="2015" name="Nat. Genet.">
        <title>The genome and transcriptome of the zoonotic hookworm Ancylostoma ceylanicum identify infection-specific gene families.</title>
        <authorList>
            <person name="Schwarz E.M."/>
            <person name="Hu Y."/>
            <person name="Antoshechkin I."/>
            <person name="Miller M.M."/>
            <person name="Sternberg P.W."/>
            <person name="Aroian R.V."/>
        </authorList>
    </citation>
    <scope>NUCLEOTIDE SEQUENCE</scope>
    <source>
        <strain evidence="2">HY135</strain>
    </source>
</reference>
<name>A0A016SCK2_9BILA</name>
<dbReference type="EMBL" id="JARK01001589">
    <property type="protein sequence ID" value="EYB88067.1"/>
    <property type="molecule type" value="Genomic_DNA"/>
</dbReference>
<dbReference type="GO" id="GO:0003676">
    <property type="term" value="F:nucleic acid binding"/>
    <property type="evidence" value="ECO:0007669"/>
    <property type="project" value="InterPro"/>
</dbReference>
<comment type="caution">
    <text evidence="1">The sequence shown here is derived from an EMBL/GenBank/DDBJ whole genome shotgun (WGS) entry which is preliminary data.</text>
</comment>
<dbReference type="PANTHER" id="PTHR33939">
    <property type="entry name" value="PROTEIN CBG22215"/>
    <property type="match status" value="1"/>
</dbReference>
<gene>
    <name evidence="1" type="primary">Acey_s0253.g278</name>
    <name evidence="1" type="ORF">Y032_0253g278</name>
</gene>
<keyword evidence="2" id="KW-1185">Reference proteome</keyword>
<proteinExistence type="predicted"/>
<dbReference type="InterPro" id="IPR036397">
    <property type="entry name" value="RNaseH_sf"/>
</dbReference>
<organism evidence="1 2">
    <name type="scientific">Ancylostoma ceylanicum</name>
    <dbReference type="NCBI Taxonomy" id="53326"/>
    <lineage>
        <taxon>Eukaryota</taxon>
        <taxon>Metazoa</taxon>
        <taxon>Ecdysozoa</taxon>
        <taxon>Nematoda</taxon>
        <taxon>Chromadorea</taxon>
        <taxon>Rhabditida</taxon>
        <taxon>Rhabditina</taxon>
        <taxon>Rhabditomorpha</taxon>
        <taxon>Strongyloidea</taxon>
        <taxon>Ancylostomatidae</taxon>
        <taxon>Ancylostomatinae</taxon>
        <taxon>Ancylostoma</taxon>
    </lineage>
</organism>
<evidence type="ECO:0008006" key="3">
    <source>
        <dbReference type="Google" id="ProtNLM"/>
    </source>
</evidence>
<accession>A0A016SCK2</accession>
<dbReference type="OrthoDB" id="5862673at2759"/>
<evidence type="ECO:0000313" key="1">
    <source>
        <dbReference type="EMBL" id="EYB88067.1"/>
    </source>
</evidence>
<dbReference type="Gene3D" id="3.30.420.10">
    <property type="entry name" value="Ribonuclease H-like superfamily/Ribonuclease H"/>
    <property type="match status" value="1"/>
</dbReference>
<dbReference type="AlphaFoldDB" id="A0A016SCK2"/>
<evidence type="ECO:0000313" key="2">
    <source>
        <dbReference type="Proteomes" id="UP000024635"/>
    </source>
</evidence>
<dbReference type="PANTHER" id="PTHR33939:SF1">
    <property type="entry name" value="DUF4371 DOMAIN-CONTAINING PROTEIN"/>
    <property type="match status" value="1"/>
</dbReference>